<dbReference type="Proteomes" id="UP001596353">
    <property type="component" value="Unassembled WGS sequence"/>
</dbReference>
<sequence>MTVALNEARFLLAGMGEVFSAQRRQSREACKPDTSQTYYEDWLDALETMAEMQELASRENQLRYRRAWHNAAARTKHGQPIELQEADFDKGAVHAEIHQHQNHR</sequence>
<evidence type="ECO:0000313" key="1">
    <source>
        <dbReference type="EMBL" id="MFC6761593.1"/>
    </source>
</evidence>
<accession>A0ABW2B8C1</accession>
<organism evidence="1 2">
    <name type="scientific">Sulfitobacter porphyrae</name>
    <dbReference type="NCBI Taxonomy" id="1246864"/>
    <lineage>
        <taxon>Bacteria</taxon>
        <taxon>Pseudomonadati</taxon>
        <taxon>Pseudomonadota</taxon>
        <taxon>Alphaproteobacteria</taxon>
        <taxon>Rhodobacterales</taxon>
        <taxon>Roseobacteraceae</taxon>
        <taxon>Sulfitobacter</taxon>
    </lineage>
</organism>
<dbReference type="SUPFAM" id="SSF50090">
    <property type="entry name" value="Electron transport accessory proteins"/>
    <property type="match status" value="1"/>
</dbReference>
<evidence type="ECO:0000313" key="2">
    <source>
        <dbReference type="Proteomes" id="UP001596353"/>
    </source>
</evidence>
<gene>
    <name evidence="1" type="ORF">ACFQFQ_22435</name>
</gene>
<dbReference type="Gene3D" id="1.10.472.20">
    <property type="entry name" value="Nitrile hydratase, beta subunit"/>
    <property type="match status" value="1"/>
</dbReference>
<dbReference type="EMBL" id="JBHSWG010000003">
    <property type="protein sequence ID" value="MFC6761593.1"/>
    <property type="molecule type" value="Genomic_DNA"/>
</dbReference>
<evidence type="ECO:0008006" key="3">
    <source>
        <dbReference type="Google" id="ProtNLM"/>
    </source>
</evidence>
<keyword evidence="2" id="KW-1185">Reference proteome</keyword>
<dbReference type="InterPro" id="IPR042262">
    <property type="entry name" value="CN_hydtase_beta_C"/>
</dbReference>
<name>A0ABW2B8C1_9RHOB</name>
<comment type="caution">
    <text evidence="1">The sequence shown here is derived from an EMBL/GenBank/DDBJ whole genome shotgun (WGS) entry which is preliminary data.</text>
</comment>
<dbReference type="InterPro" id="IPR008990">
    <property type="entry name" value="Elect_transpt_acc-like_dom_sf"/>
</dbReference>
<proteinExistence type="predicted"/>
<protein>
    <recommendedName>
        <fullName evidence="3">Nitrile hydratase accessory protein</fullName>
    </recommendedName>
</protein>
<reference evidence="2" key="1">
    <citation type="journal article" date="2019" name="Int. J. Syst. Evol. Microbiol.">
        <title>The Global Catalogue of Microorganisms (GCM) 10K type strain sequencing project: providing services to taxonomists for standard genome sequencing and annotation.</title>
        <authorList>
            <consortium name="The Broad Institute Genomics Platform"/>
            <consortium name="The Broad Institute Genome Sequencing Center for Infectious Disease"/>
            <person name="Wu L."/>
            <person name="Ma J."/>
        </authorList>
    </citation>
    <scope>NUCLEOTIDE SEQUENCE [LARGE SCALE GENOMIC DNA]</scope>
    <source>
        <strain evidence="2">CCUG 66188</strain>
    </source>
</reference>